<feature type="region of interest" description="Disordered" evidence="1">
    <location>
        <begin position="26"/>
        <end position="52"/>
    </location>
</feature>
<feature type="signal peptide" evidence="2">
    <location>
        <begin position="1"/>
        <end position="18"/>
    </location>
</feature>
<dbReference type="Proteomes" id="UP000255168">
    <property type="component" value="Plasmid II"/>
</dbReference>
<sequence length="196" mass="19211">MKKLAMYVSLVSSVALLAACGGGGDDGNGGTSAQDQSGANGGASSPTPTPAPAAFSCPDGYRKLTLSNSSVPNASMSIVTDDGIAKLTVKTPATGLANVTICLGKPDLVPAGVVADYVYEVKADGGYASLLNPQISLTFITPTVLAAAPAIEVALGTANGVTYTAAPGSNGTVNGTNVNVTASAPAAGVYVVRLPH</sequence>
<evidence type="ECO:0000256" key="1">
    <source>
        <dbReference type="SAM" id="MobiDB-lite"/>
    </source>
</evidence>
<name>A0A375HUI9_9BURK</name>
<proteinExistence type="predicted"/>
<feature type="chain" id="PRO_5016820117" description="Lipoprotein" evidence="2">
    <location>
        <begin position="19"/>
        <end position="196"/>
    </location>
</feature>
<dbReference type="PROSITE" id="PS51257">
    <property type="entry name" value="PROKAR_LIPOPROTEIN"/>
    <property type="match status" value="1"/>
</dbReference>
<dbReference type="RefSeq" id="WP_115678565.1">
    <property type="nucleotide sequence ID" value="NZ_LT984807.1"/>
</dbReference>
<keyword evidence="2" id="KW-0732">Signal</keyword>
<geneLocation type="plasmid" evidence="4">
    <name>ii</name>
</geneLocation>
<gene>
    <name evidence="3" type="ORF">CBM2607_MP21202</name>
</gene>
<organism evidence="3 4">
    <name type="scientific">Cupriavidus neocaledonicus</name>
    <dbReference type="NCBI Taxonomy" id="1040979"/>
    <lineage>
        <taxon>Bacteria</taxon>
        <taxon>Pseudomonadati</taxon>
        <taxon>Pseudomonadota</taxon>
        <taxon>Betaproteobacteria</taxon>
        <taxon>Burkholderiales</taxon>
        <taxon>Burkholderiaceae</taxon>
        <taxon>Cupriavidus</taxon>
    </lineage>
</organism>
<evidence type="ECO:0008006" key="5">
    <source>
        <dbReference type="Google" id="ProtNLM"/>
    </source>
</evidence>
<protein>
    <recommendedName>
        <fullName evidence="5">Lipoprotein</fullName>
    </recommendedName>
</protein>
<accession>A0A375HUI9</accession>
<evidence type="ECO:0000313" key="3">
    <source>
        <dbReference type="EMBL" id="SPD60544.1"/>
    </source>
</evidence>
<dbReference type="EMBL" id="LT984807">
    <property type="protein sequence ID" value="SPD60544.1"/>
    <property type="molecule type" value="Genomic_DNA"/>
</dbReference>
<keyword evidence="3" id="KW-0614">Plasmid</keyword>
<reference evidence="3 4" key="1">
    <citation type="submission" date="2018-01" db="EMBL/GenBank/DDBJ databases">
        <authorList>
            <person name="Clerissi C."/>
        </authorList>
    </citation>
    <scope>NUCLEOTIDE SEQUENCE [LARGE SCALE GENOMIC DNA]</scope>
    <source>
        <strain evidence="3">Cupriavidus taiwanensis STM 6160</strain>
        <plasmid evidence="4">ii</plasmid>
    </source>
</reference>
<evidence type="ECO:0000256" key="2">
    <source>
        <dbReference type="SAM" id="SignalP"/>
    </source>
</evidence>
<dbReference type="AlphaFoldDB" id="A0A375HUI9"/>
<evidence type="ECO:0000313" key="4">
    <source>
        <dbReference type="Proteomes" id="UP000255168"/>
    </source>
</evidence>